<sequence length="855" mass="94189">MLREADMLSTNDRIVLGTLIVLILWLFLFLPVYHESFEGIVVVWDFVSAVICAGIVLLLLPSLWARIHGLFEVFSDLAAPIFVLILASVIYSTAQMREVLWIKFAPGIDPNDPLAPFSLMAGVFGTDLWATSSMLLLVIALGVWGPAHFYPYSDVVSAFRLYPHAHRIADRLLEVMSQANRFGFAWLLAPLLPVVIFYNALVPTFPLKGELFYVGWEILFYGLLLASIFGLVFLYTLLVYLTSRDRWRIDFVVRAFPYLPLIPFVTLFKNFPRLSESFLSIKLNRQLFEAALFSLFVLAIFAFVLFCIVPIVYLASGLNIMSVVQNEIFTVNVFLAASLSFSATLFGLAREKKRWHGLHVIIGAMLAFAYFDLDDNHAIRRLAGQSIAGTYVKPLTLEDGFQTWIASRSDLDRFEDGTYPVYVVAAEGGGIYAAYHAGMFLAAIQDQYPEFAQHTFAISAVSGGALGASIFSSLVKARTRVDAARAPQNWYWDNAQSFLQKDFLSDLISATLFLDAPARILPCWNLLCPGASLNRARALERSIENAWPAAAQDRKYPNPFKSGILGSWDPKSVAPALLLNSTEVETGERVVVAPMSLQSSQTPGLYSLSDRNPTLDIPLSTGVGLSASFPFVSPAGWYAATAPTGERIRTEKRRLVDGGYSDNSGIATALDIIARLQACPATRPVDCKPKARFILLALVSPPADDGFDNSTYSFGELATPLRALDSIRSERGRRAVAQAQLFMDQKTCADADQENHSASCTEGRVRKVILATDDVRVPLGWVLSDRSRRAIECSFGLEAHCPAAPIGKNTASMRENNKRIALQIGKELKTDRMSESSPPTNDAAHLGTGAISPAR</sequence>
<dbReference type="InterPro" id="IPR002641">
    <property type="entry name" value="PNPLA_dom"/>
</dbReference>
<accession>A0A1Y2JCR1</accession>
<feature type="transmembrane region" description="Helical" evidence="4">
    <location>
        <begin position="39"/>
        <end position="61"/>
    </location>
</feature>
<feature type="transmembrane region" description="Helical" evidence="4">
    <location>
        <begin position="456"/>
        <end position="475"/>
    </location>
</feature>
<dbReference type="EMBL" id="NAFL01000280">
    <property type="protein sequence ID" value="OSJ25417.1"/>
    <property type="molecule type" value="Genomic_DNA"/>
</dbReference>
<dbReference type="Pfam" id="PF01734">
    <property type="entry name" value="Patatin"/>
    <property type="match status" value="1"/>
</dbReference>
<evidence type="ECO:0000256" key="4">
    <source>
        <dbReference type="SAM" id="Phobius"/>
    </source>
</evidence>
<feature type="short sequence motif" description="DGA/G" evidence="2">
    <location>
        <begin position="657"/>
        <end position="659"/>
    </location>
</feature>
<feature type="transmembrane region" description="Helical" evidence="4">
    <location>
        <begin position="328"/>
        <end position="349"/>
    </location>
</feature>
<dbReference type="PROSITE" id="PS51635">
    <property type="entry name" value="PNPLA"/>
    <property type="match status" value="1"/>
</dbReference>
<dbReference type="AlphaFoldDB" id="A0A1Y2JCR1"/>
<keyword evidence="1 2" id="KW-0443">Lipid metabolism</keyword>
<feature type="transmembrane region" description="Helical" evidence="4">
    <location>
        <begin position="114"/>
        <end position="144"/>
    </location>
</feature>
<evidence type="ECO:0000256" key="1">
    <source>
        <dbReference type="ARBA" id="ARBA00023098"/>
    </source>
</evidence>
<feature type="transmembrane region" description="Helical" evidence="4">
    <location>
        <begin position="73"/>
        <end position="94"/>
    </location>
</feature>
<dbReference type="InterPro" id="IPR016035">
    <property type="entry name" value="Acyl_Trfase/lysoPLipase"/>
</dbReference>
<dbReference type="Gene3D" id="3.40.1090.10">
    <property type="entry name" value="Cytosolic phospholipase A2 catalytic domain"/>
    <property type="match status" value="1"/>
</dbReference>
<evidence type="ECO:0000313" key="6">
    <source>
        <dbReference type="EMBL" id="OSJ25417.1"/>
    </source>
</evidence>
<gene>
    <name evidence="6" type="ORF">BSZ19_39390</name>
</gene>
<feature type="transmembrane region" description="Helical" evidence="4">
    <location>
        <begin position="218"/>
        <end position="239"/>
    </location>
</feature>
<feature type="active site" description="Proton acceptor" evidence="2">
    <location>
        <position position="657"/>
    </location>
</feature>
<comment type="caution">
    <text evidence="6">The sequence shown here is derived from an EMBL/GenBank/DDBJ whole genome shotgun (WGS) entry which is preliminary data.</text>
</comment>
<dbReference type="Proteomes" id="UP000193335">
    <property type="component" value="Unassembled WGS sequence"/>
</dbReference>
<keyword evidence="2" id="KW-0442">Lipid degradation</keyword>
<keyword evidence="2" id="KW-0378">Hydrolase</keyword>
<keyword evidence="4" id="KW-0472">Membrane</keyword>
<dbReference type="SUPFAM" id="SSF52151">
    <property type="entry name" value="FabD/lysophospholipase-like"/>
    <property type="match status" value="1"/>
</dbReference>
<reference evidence="6 7" key="1">
    <citation type="submission" date="2017-03" db="EMBL/GenBank/DDBJ databases">
        <title>Whole genome sequences of fourteen strains of Bradyrhizobium canariense and one strain of Bradyrhizobium japonicum isolated from Lupinus (Papilionoideae: Genisteae) species in Algeria.</title>
        <authorList>
            <person name="Crovadore J."/>
            <person name="Chekireb D."/>
            <person name="Brachmann A."/>
            <person name="Chablais R."/>
            <person name="Cochard B."/>
            <person name="Lefort F."/>
        </authorList>
    </citation>
    <scope>NUCLEOTIDE SEQUENCE [LARGE SCALE GENOMIC DNA]</scope>
    <source>
        <strain evidence="6 7">UBMA197</strain>
    </source>
</reference>
<proteinExistence type="predicted"/>
<evidence type="ECO:0000256" key="3">
    <source>
        <dbReference type="SAM" id="MobiDB-lite"/>
    </source>
</evidence>
<feature type="active site" description="Nucleophile" evidence="2">
    <location>
        <position position="462"/>
    </location>
</feature>
<protein>
    <recommendedName>
        <fullName evidence="5">PNPLA domain-containing protein</fullName>
    </recommendedName>
</protein>
<feature type="transmembrane region" description="Helical" evidence="4">
    <location>
        <begin position="421"/>
        <end position="444"/>
    </location>
</feature>
<feature type="transmembrane region" description="Helical" evidence="4">
    <location>
        <begin position="12"/>
        <end position="33"/>
    </location>
</feature>
<keyword evidence="4" id="KW-1133">Transmembrane helix</keyword>
<dbReference type="GO" id="GO:0016042">
    <property type="term" value="P:lipid catabolic process"/>
    <property type="evidence" value="ECO:0007669"/>
    <property type="project" value="UniProtKB-UniRule"/>
</dbReference>
<keyword evidence="4" id="KW-0812">Transmembrane</keyword>
<evidence type="ECO:0000256" key="2">
    <source>
        <dbReference type="PROSITE-ProRule" id="PRU01161"/>
    </source>
</evidence>
<evidence type="ECO:0000313" key="7">
    <source>
        <dbReference type="Proteomes" id="UP000193335"/>
    </source>
</evidence>
<organism evidence="6 7">
    <name type="scientific">Bradyrhizobium japonicum</name>
    <dbReference type="NCBI Taxonomy" id="375"/>
    <lineage>
        <taxon>Bacteria</taxon>
        <taxon>Pseudomonadati</taxon>
        <taxon>Pseudomonadota</taxon>
        <taxon>Alphaproteobacteria</taxon>
        <taxon>Hyphomicrobiales</taxon>
        <taxon>Nitrobacteraceae</taxon>
        <taxon>Bradyrhizobium</taxon>
    </lineage>
</organism>
<comment type="caution">
    <text evidence="2">Lacks conserved residue(s) required for the propagation of feature annotation.</text>
</comment>
<feature type="domain" description="PNPLA" evidence="5">
    <location>
        <begin position="424"/>
        <end position="670"/>
    </location>
</feature>
<feature type="transmembrane region" description="Helical" evidence="4">
    <location>
        <begin position="355"/>
        <end position="373"/>
    </location>
</feature>
<evidence type="ECO:0000259" key="5">
    <source>
        <dbReference type="PROSITE" id="PS51635"/>
    </source>
</evidence>
<name>A0A1Y2JCR1_BRAJP</name>
<feature type="transmembrane region" description="Helical" evidence="4">
    <location>
        <begin position="291"/>
        <end position="316"/>
    </location>
</feature>
<dbReference type="GO" id="GO:0016787">
    <property type="term" value="F:hydrolase activity"/>
    <property type="evidence" value="ECO:0007669"/>
    <property type="project" value="UniProtKB-UniRule"/>
</dbReference>
<feature type="transmembrane region" description="Helical" evidence="4">
    <location>
        <begin position="181"/>
        <end position="198"/>
    </location>
</feature>
<feature type="region of interest" description="Disordered" evidence="3">
    <location>
        <begin position="826"/>
        <end position="855"/>
    </location>
</feature>